<evidence type="ECO:0000313" key="10">
    <source>
        <dbReference type="Proteomes" id="UP000032746"/>
    </source>
</evidence>
<feature type="transmembrane region" description="Helical" evidence="5">
    <location>
        <begin position="12"/>
        <end position="36"/>
    </location>
</feature>
<accession>A0A0D5YGX4</accession>
<comment type="subcellular location">
    <subcellularLocation>
        <location evidence="5">Cell membrane</location>
        <topology evidence="5">Multi-pass membrane protein</topology>
    </subcellularLocation>
</comment>
<dbReference type="OrthoDB" id="123240at2"/>
<dbReference type="HAMAP" id="MF_00010">
    <property type="entry name" value="UPF0060"/>
    <property type="match status" value="1"/>
</dbReference>
<name>A0A0D5YGX4_ACIBA</name>
<reference evidence="10" key="2">
    <citation type="submission" date="2015-03" db="EMBL/GenBank/DDBJ databases">
        <authorList>
            <person name="Gallagher L.A."/>
            <person name="Hayden H.S."/>
            <person name="Weiss E.J."/>
            <person name="Hager K.R."/>
            <person name="Ramage E."/>
            <person name="Radey M.R."/>
            <person name="Bydalek R."/>
            <person name="Manoil C."/>
            <person name="Miller S.I."/>
            <person name="Brittnacher M.J."/>
        </authorList>
    </citation>
    <scope>NUCLEOTIDE SEQUENCE [LARGE SCALE GENOMIC DNA]</scope>
    <source>
        <strain evidence="10">AB5075-UW</strain>
    </source>
</reference>
<dbReference type="NCBIfam" id="NF002586">
    <property type="entry name" value="PRK02237.1"/>
    <property type="match status" value="1"/>
</dbReference>
<evidence type="ECO:0000313" key="11">
    <source>
        <dbReference type="Proteomes" id="UP000280073"/>
    </source>
</evidence>
<evidence type="ECO:0000313" key="8">
    <source>
        <dbReference type="EMBL" id="MVM90966.1"/>
    </source>
</evidence>
<gene>
    <name evidence="6" type="ORF">ABUW_1815</name>
    <name evidence="9" type="ORF">EA686_02370</name>
    <name evidence="7" type="ORF">F2P40_08945</name>
    <name evidence="8" type="ORF">GNY86_05485</name>
</gene>
<dbReference type="STRING" id="1096995.BJAB07104_01720"/>
<reference evidence="7 13" key="4">
    <citation type="submission" date="2019-10" db="EMBL/GenBank/DDBJ databases">
        <title>Genetic environment of the oxa23 gene and comparative analysis of carbapenem resistant Acinetobacter baumannii isolates belonging to global clone 1, lineage 2 recovered in a burns hospital outbreak in 2012-2013.</title>
        <authorList>
            <person name="Douraghi M."/>
            <person name="Aris P."/>
            <person name="Kenyon J."/>
            <person name="Hamidian M."/>
        </authorList>
    </citation>
    <scope>NUCLEOTIDE SEQUENCE [LARGE SCALE GENOMIC DNA]</scope>
    <source>
        <strain evidence="7 13">ABS103</strain>
    </source>
</reference>
<evidence type="ECO:0000313" key="13">
    <source>
        <dbReference type="Proteomes" id="UP000461234"/>
    </source>
</evidence>
<dbReference type="eggNOG" id="COG1742">
    <property type="taxonomic scope" value="Bacteria"/>
</dbReference>
<feature type="transmembrane region" description="Helical" evidence="5">
    <location>
        <begin position="42"/>
        <end position="62"/>
    </location>
</feature>
<reference evidence="8 12" key="5">
    <citation type="submission" date="2019-11" db="EMBL/GenBank/DDBJ databases">
        <title>Multidrug-resistant Acinetobacter baumannii moving toward extensively drug-resistant over fifteen years in South of Brazil.</title>
        <authorList>
            <person name="Fedrigo N.H."/>
            <person name="Cerdeira L."/>
            <person name="Fuga B."/>
            <person name="Marini P.V.B."/>
            <person name="Shinohara D.R."/>
            <person name="Carrara-Marroni F.E."/>
            <person name="Lincopan N."/>
            <person name="Tognim M.C.B."/>
        </authorList>
    </citation>
    <scope>NUCLEOTIDE SEQUENCE [LARGE SCALE GENOMIC DNA]</scope>
    <source>
        <strain evidence="8 12">Ac576</strain>
    </source>
</reference>
<dbReference type="EMBL" id="WPIP01000027">
    <property type="protein sequence ID" value="MVM90966.1"/>
    <property type="molecule type" value="Genomic_DNA"/>
</dbReference>
<dbReference type="AlphaFoldDB" id="A0A0D5YGX4"/>
<dbReference type="EMBL" id="CP008706">
    <property type="protein sequence ID" value="AKA31550.1"/>
    <property type="molecule type" value="Genomic_DNA"/>
</dbReference>
<keyword evidence="2 5" id="KW-0812">Transmembrane</keyword>
<dbReference type="EMBL" id="WIOC01000008">
    <property type="protein sequence ID" value="MQR49442.1"/>
    <property type="molecule type" value="Genomic_DNA"/>
</dbReference>
<evidence type="ECO:0000256" key="3">
    <source>
        <dbReference type="ARBA" id="ARBA00022989"/>
    </source>
</evidence>
<dbReference type="GO" id="GO:0005886">
    <property type="term" value="C:plasma membrane"/>
    <property type="evidence" value="ECO:0007669"/>
    <property type="project" value="UniProtKB-SubCell"/>
</dbReference>
<feature type="transmembrane region" description="Helical" evidence="5">
    <location>
        <begin position="93"/>
        <end position="113"/>
    </location>
</feature>
<evidence type="ECO:0000256" key="2">
    <source>
        <dbReference type="ARBA" id="ARBA00022692"/>
    </source>
</evidence>
<keyword evidence="3 5" id="KW-1133">Transmembrane helix</keyword>
<evidence type="ECO:0000313" key="12">
    <source>
        <dbReference type="Proteomes" id="UP000439424"/>
    </source>
</evidence>
<feature type="transmembrane region" description="Helical" evidence="5">
    <location>
        <begin position="69"/>
        <end position="87"/>
    </location>
</feature>
<dbReference type="OMA" id="WGKIAPF"/>
<dbReference type="Proteomes" id="UP000439424">
    <property type="component" value="Unassembled WGS sequence"/>
</dbReference>
<evidence type="ECO:0000256" key="1">
    <source>
        <dbReference type="ARBA" id="ARBA00022475"/>
    </source>
</evidence>
<organism evidence="6 10">
    <name type="scientific">Acinetobacter baumannii</name>
    <dbReference type="NCBI Taxonomy" id="470"/>
    <lineage>
        <taxon>Bacteria</taxon>
        <taxon>Pseudomonadati</taxon>
        <taxon>Pseudomonadota</taxon>
        <taxon>Gammaproteobacteria</taxon>
        <taxon>Moraxellales</taxon>
        <taxon>Moraxellaceae</taxon>
        <taxon>Acinetobacter</taxon>
        <taxon>Acinetobacter calcoaceticus/baumannii complex</taxon>
    </lineage>
</organism>
<comment type="similarity">
    <text evidence="5">Belongs to the UPF0060 family.</text>
</comment>
<evidence type="ECO:0000313" key="6">
    <source>
        <dbReference type="EMBL" id="AKA31550.1"/>
    </source>
</evidence>
<dbReference type="Proteomes" id="UP000280073">
    <property type="component" value="Unassembled WGS sequence"/>
</dbReference>
<reference evidence="6 10" key="1">
    <citation type="journal article" date="2015" name="J. Bacteriol.">
        <title>Resources for Genetic and Genomic Analysis of Emerging Pathogen Acinetobacter baumannii.</title>
        <authorList>
            <person name="Gallagher L.A."/>
            <person name="Ramage E."/>
            <person name="Weiss E.J."/>
            <person name="Radey M."/>
            <person name="Hayden H.S."/>
            <person name="Held K.G."/>
            <person name="Huse H.K."/>
            <person name="Zurawski D.V."/>
            <person name="Brittnacher M.J."/>
            <person name="Manoil C."/>
        </authorList>
    </citation>
    <scope>NUCLEOTIDE SEQUENCE [LARGE SCALE GENOMIC DNA]</scope>
    <source>
        <strain evidence="6 10">AB5075-UW</strain>
    </source>
</reference>
<evidence type="ECO:0000313" key="9">
    <source>
        <dbReference type="EMBL" id="RSR62961.1"/>
    </source>
</evidence>
<dbReference type="PANTHER" id="PTHR36116">
    <property type="entry name" value="UPF0060 MEMBRANE PROTEIN YNFA"/>
    <property type="match status" value="1"/>
</dbReference>
<evidence type="ECO:0000313" key="7">
    <source>
        <dbReference type="EMBL" id="MQR49442.1"/>
    </source>
</evidence>
<dbReference type="InterPro" id="IPR003844">
    <property type="entry name" value="UPF0060"/>
</dbReference>
<evidence type="ECO:0000256" key="5">
    <source>
        <dbReference type="HAMAP-Rule" id="MF_00010"/>
    </source>
</evidence>
<dbReference type="RefSeq" id="WP_001986153.1">
    <property type="nucleotide sequence ID" value="NZ_AP031576.1"/>
</dbReference>
<reference evidence="9 11" key="3">
    <citation type="submission" date="2018-10" db="EMBL/GenBank/DDBJ databases">
        <title>GWAS and RNA-Seq identify cryptic mechanisms of antimicrobial resistance in Acinetobacter baumannii.</title>
        <authorList>
            <person name="Sahl J.W."/>
        </authorList>
    </citation>
    <scope>NUCLEOTIDE SEQUENCE [LARGE SCALE GENOMIC DNA]</scope>
    <source>
        <strain evidence="9 11">TG28175</strain>
    </source>
</reference>
<sequence length="120" mass="13347">MLIDSLSITRIFSVFGLFIITAIAEILGCYFPYLILKEGKSVWLWLPTALSLAVFVWLLTLHPAASGRIYAAYGGIYIFTALMWLRFVDQVALTRWDILGGIIVLCGAGLIILQPQGLIR</sequence>
<dbReference type="PATRIC" id="fig|470.1314.peg.87"/>
<keyword evidence="4 5" id="KW-0472">Membrane</keyword>
<dbReference type="Proteomes" id="UP000032746">
    <property type="component" value="Chromosome"/>
</dbReference>
<dbReference type="Proteomes" id="UP000461234">
    <property type="component" value="Unassembled WGS sequence"/>
</dbReference>
<dbReference type="EMBL" id="RFDI01000070">
    <property type="protein sequence ID" value="RSR62961.1"/>
    <property type="molecule type" value="Genomic_DNA"/>
</dbReference>
<proteinExistence type="inferred from homology"/>
<keyword evidence="1 5" id="KW-1003">Cell membrane</keyword>
<dbReference type="PANTHER" id="PTHR36116:SF1">
    <property type="entry name" value="UPF0060 MEMBRANE PROTEIN YNFA"/>
    <property type="match status" value="1"/>
</dbReference>
<dbReference type="Pfam" id="PF02694">
    <property type="entry name" value="UPF0060"/>
    <property type="match status" value="1"/>
</dbReference>
<evidence type="ECO:0000256" key="4">
    <source>
        <dbReference type="ARBA" id="ARBA00023136"/>
    </source>
</evidence>
<protein>
    <submittedName>
        <fullName evidence="7">YnfA family protein</fullName>
    </submittedName>
</protein>